<dbReference type="HOGENOM" id="CLU_1154881_0_0_9"/>
<protein>
    <submittedName>
        <fullName evidence="3">Uncharacterized protein</fullName>
    </submittedName>
</protein>
<dbReference type="STRING" id="100884.GCA_000269565_03501"/>
<dbReference type="OrthoDB" id="1928949at2"/>
<evidence type="ECO:0000256" key="1">
    <source>
        <dbReference type="SAM" id="MobiDB-lite"/>
    </source>
</evidence>
<feature type="region of interest" description="Disordered" evidence="1">
    <location>
        <begin position="132"/>
        <end position="195"/>
    </location>
</feature>
<dbReference type="GeneID" id="78231259"/>
<evidence type="ECO:0000313" key="3">
    <source>
        <dbReference type="EMBL" id="EFW05077.1"/>
    </source>
</evidence>
<dbReference type="RefSeq" id="WP_008788767.1">
    <property type="nucleotide sequence ID" value="NZ_AKCB01000003.1"/>
</dbReference>
<keyword evidence="2" id="KW-1133">Transmembrane helix</keyword>
<gene>
    <name evidence="3" type="ORF">HMPREF9488_01659</name>
</gene>
<organism evidence="3 4">
    <name type="scientific">Coprobacillus cateniformis</name>
    <dbReference type="NCBI Taxonomy" id="100884"/>
    <lineage>
        <taxon>Bacteria</taxon>
        <taxon>Bacillati</taxon>
        <taxon>Bacillota</taxon>
        <taxon>Erysipelotrichia</taxon>
        <taxon>Erysipelotrichales</taxon>
        <taxon>Coprobacillaceae</taxon>
        <taxon>Coprobacillus</taxon>
    </lineage>
</organism>
<proteinExistence type="predicted"/>
<dbReference type="AlphaFoldDB" id="E7GA69"/>
<feature type="compositionally biased region" description="Basic and acidic residues" evidence="1">
    <location>
        <begin position="132"/>
        <end position="164"/>
    </location>
</feature>
<sequence>MKGKVLKILKYMGFGFIGLIIIGIVFGKPMADEIIINEENITMDIHQSQQVALTVHPDDGLLSEDDFECSDADIIKIEEIKDGKLILKSLEKEGLVTLQYKKDDVKSNSVTIQVVNQQALAMAKAKEKQEAEKKQAEEIKQQENAKKAEEQKKSDEKKKSEQAKKNAAQTASQRSSSQSNKSSSTSSSNQSHHTNSAMVYIPKTGKKYHSNANCSNMKNPSQVSLSEAQSRVFTACKKCY</sequence>
<name>E7GA69_9FIRM</name>
<dbReference type="EMBL" id="ADKX01000030">
    <property type="protein sequence ID" value="EFW05077.1"/>
    <property type="molecule type" value="Genomic_DNA"/>
</dbReference>
<evidence type="ECO:0000256" key="2">
    <source>
        <dbReference type="SAM" id="Phobius"/>
    </source>
</evidence>
<keyword evidence="2" id="KW-0812">Transmembrane</keyword>
<accession>E7GA69</accession>
<feature type="compositionally biased region" description="Low complexity" evidence="1">
    <location>
        <begin position="165"/>
        <end position="195"/>
    </location>
</feature>
<keyword evidence="2" id="KW-0472">Membrane</keyword>
<evidence type="ECO:0000313" key="4">
    <source>
        <dbReference type="Proteomes" id="UP000003157"/>
    </source>
</evidence>
<dbReference type="Proteomes" id="UP000003157">
    <property type="component" value="Unassembled WGS sequence"/>
</dbReference>
<dbReference type="eggNOG" id="ENOG50331HK">
    <property type="taxonomic scope" value="Bacteria"/>
</dbReference>
<feature type="transmembrane region" description="Helical" evidence="2">
    <location>
        <begin position="12"/>
        <end position="31"/>
    </location>
</feature>
<comment type="caution">
    <text evidence="3">The sequence shown here is derived from an EMBL/GenBank/DDBJ whole genome shotgun (WGS) entry which is preliminary data.</text>
</comment>
<keyword evidence="4" id="KW-1185">Reference proteome</keyword>
<reference evidence="3 4" key="1">
    <citation type="submission" date="2010-12" db="EMBL/GenBank/DDBJ databases">
        <title>The Genome Sequence of Coprobacillus sp. strain 29_1.</title>
        <authorList>
            <consortium name="The Broad Institute Genome Sequencing Platform"/>
            <person name="Earl A."/>
            <person name="Ward D."/>
            <person name="Feldgarden M."/>
            <person name="Gevers D."/>
            <person name="Daigneault M."/>
            <person name="Sibley C.D."/>
            <person name="White A."/>
            <person name="Strauss J."/>
            <person name="Allen-Vercoe E."/>
            <person name="Young S.K."/>
            <person name="Zeng Q."/>
            <person name="Gargeya S."/>
            <person name="Fitzgerald M."/>
            <person name="Haas B."/>
            <person name="Abouelleil A."/>
            <person name="Alvarado L."/>
            <person name="Arachchi H.M."/>
            <person name="Berlin A."/>
            <person name="Brown A."/>
            <person name="Chapman S.B."/>
            <person name="Chen Z."/>
            <person name="Dunbar C."/>
            <person name="Freedman E."/>
            <person name="Gearin G."/>
            <person name="Gellesch M."/>
            <person name="Goldberg J."/>
            <person name="Griggs A."/>
            <person name="Gujja S."/>
            <person name="Heilman E."/>
            <person name="Heiman D."/>
            <person name="Howarth C."/>
            <person name="Larson L."/>
            <person name="Lui A."/>
            <person name="MacDonald P.J.P."/>
            <person name="Mehta T."/>
            <person name="Montmayeur A."/>
            <person name="Murphy C."/>
            <person name="Neiman D."/>
            <person name="Pearson M."/>
            <person name="Priest M."/>
            <person name="Roberts A."/>
            <person name="Saif S."/>
            <person name="Shea T."/>
            <person name="Shenoy N."/>
            <person name="Sisk P."/>
            <person name="Stolte C."/>
            <person name="Sykes S."/>
            <person name="White J."/>
            <person name="Yandava C."/>
            <person name="Nusbaum C."/>
            <person name="Birren B."/>
        </authorList>
    </citation>
    <scope>NUCLEOTIDE SEQUENCE [LARGE SCALE GENOMIC DNA]</scope>
    <source>
        <strain evidence="3 4">29_1</strain>
    </source>
</reference>